<sequence>MDEGGGEAFVVGLDREAVLRRREVIRNVQLRGAWVTLVIGAVGIVAALAAMIAFRGAGLWPFALLLIAAMVPLVLSFVLVRRLDAERQRWYAANELQPVAMRMSPKALELACHGAAYPVVLPWATVKGFRQEKLFGQYALELELAPGVAATTAGVRGLDQPSVRSIVKPNPLLRPTGLFPVNALDQPVHVIDQALKHFSNGQAGVIHAGQNQQGKER</sequence>
<dbReference type="OrthoDB" id="3824130at2"/>
<feature type="transmembrane region" description="Helical" evidence="1">
    <location>
        <begin position="30"/>
        <end position="54"/>
    </location>
</feature>
<keyword evidence="1" id="KW-1133">Transmembrane helix</keyword>
<organism evidence="2 3">
    <name type="scientific">Kribbella antiqua</name>
    <dbReference type="NCBI Taxonomy" id="2512217"/>
    <lineage>
        <taxon>Bacteria</taxon>
        <taxon>Bacillati</taxon>
        <taxon>Actinomycetota</taxon>
        <taxon>Actinomycetes</taxon>
        <taxon>Propionibacteriales</taxon>
        <taxon>Kribbellaceae</taxon>
        <taxon>Kribbella</taxon>
    </lineage>
</organism>
<protein>
    <recommendedName>
        <fullName evidence="4">DUF304 domain-containing protein</fullName>
    </recommendedName>
</protein>
<dbReference type="AlphaFoldDB" id="A0A4R2ISW7"/>
<reference evidence="2 3" key="1">
    <citation type="journal article" date="2015" name="Stand. Genomic Sci.">
        <title>Genomic Encyclopedia of Bacterial and Archaeal Type Strains, Phase III: the genomes of soil and plant-associated and newly described type strains.</title>
        <authorList>
            <person name="Whitman W.B."/>
            <person name="Woyke T."/>
            <person name="Klenk H.P."/>
            <person name="Zhou Y."/>
            <person name="Lilburn T.G."/>
            <person name="Beck B.J."/>
            <person name="De Vos P."/>
            <person name="Vandamme P."/>
            <person name="Eisen J.A."/>
            <person name="Garrity G."/>
            <person name="Hugenholtz P."/>
            <person name="Kyrpides N.C."/>
        </authorList>
    </citation>
    <scope>NUCLEOTIDE SEQUENCE [LARGE SCALE GENOMIC DNA]</scope>
    <source>
        <strain evidence="2 3">VKM Ac-2541</strain>
    </source>
</reference>
<accession>A0A4R2ISW7</accession>
<name>A0A4R2ISW7_9ACTN</name>
<evidence type="ECO:0000256" key="1">
    <source>
        <dbReference type="SAM" id="Phobius"/>
    </source>
</evidence>
<dbReference type="Proteomes" id="UP000295573">
    <property type="component" value="Unassembled WGS sequence"/>
</dbReference>
<keyword evidence="3" id="KW-1185">Reference proteome</keyword>
<dbReference type="RefSeq" id="WP_132150582.1">
    <property type="nucleotide sequence ID" value="NZ_SLWR01000006.1"/>
</dbReference>
<evidence type="ECO:0008006" key="4">
    <source>
        <dbReference type="Google" id="ProtNLM"/>
    </source>
</evidence>
<gene>
    <name evidence="2" type="ORF">EV646_106418</name>
</gene>
<keyword evidence="1" id="KW-0812">Transmembrane</keyword>
<dbReference type="EMBL" id="SLWR01000006">
    <property type="protein sequence ID" value="TCO47178.1"/>
    <property type="molecule type" value="Genomic_DNA"/>
</dbReference>
<evidence type="ECO:0000313" key="3">
    <source>
        <dbReference type="Proteomes" id="UP000295573"/>
    </source>
</evidence>
<keyword evidence="1" id="KW-0472">Membrane</keyword>
<feature type="transmembrane region" description="Helical" evidence="1">
    <location>
        <begin position="60"/>
        <end position="80"/>
    </location>
</feature>
<evidence type="ECO:0000313" key="2">
    <source>
        <dbReference type="EMBL" id="TCO47178.1"/>
    </source>
</evidence>
<comment type="caution">
    <text evidence="2">The sequence shown here is derived from an EMBL/GenBank/DDBJ whole genome shotgun (WGS) entry which is preliminary data.</text>
</comment>
<proteinExistence type="predicted"/>